<name>A0A941D0K7_9CAUL</name>
<dbReference type="NCBIfam" id="TIGR04430">
    <property type="entry name" value="OM_asym_MlaD"/>
    <property type="match status" value="1"/>
</dbReference>
<feature type="domain" description="Mce/MlaD" evidence="1">
    <location>
        <begin position="36"/>
        <end position="112"/>
    </location>
</feature>
<evidence type="ECO:0000313" key="2">
    <source>
        <dbReference type="EMBL" id="MBR7619134.1"/>
    </source>
</evidence>
<protein>
    <submittedName>
        <fullName evidence="2">Outer membrane lipid asymmetry maintenance protein MlaD</fullName>
    </submittedName>
</protein>
<sequence>MRGQWAETVVGVLVLGLAAAFLVYAMRVGGGGLSPRGYELTAKFGEVGSLAPGATVTVAGVKIGTVSKVSLEPDTYLAKVGLAIDPEVRLPADSTAKITSDSLLGGVHVAIGAGGAAEDLKPGGEIENTQGAVDLFGLIGQAVRPAAPAPESQ</sequence>
<gene>
    <name evidence="2" type="primary">mlaD</name>
    <name evidence="2" type="ORF">JKL49_07000</name>
</gene>
<dbReference type="PANTHER" id="PTHR33371">
    <property type="entry name" value="INTERMEMBRANE PHOSPHOLIPID TRANSPORT SYSTEM BINDING PROTEIN MLAD-RELATED"/>
    <property type="match status" value="1"/>
</dbReference>
<evidence type="ECO:0000259" key="1">
    <source>
        <dbReference type="Pfam" id="PF02470"/>
    </source>
</evidence>
<dbReference type="EMBL" id="JAGSGD010000001">
    <property type="protein sequence ID" value="MBR7619134.1"/>
    <property type="molecule type" value="Genomic_DNA"/>
</dbReference>
<accession>A0A941D0K7</accession>
<proteinExistence type="predicted"/>
<dbReference type="RefSeq" id="WP_215339297.1">
    <property type="nucleotide sequence ID" value="NZ_JAGSGD010000001.1"/>
</dbReference>
<organism evidence="2 3">
    <name type="scientific">Phenylobacterium glaciei</name>
    <dbReference type="NCBI Taxonomy" id="2803784"/>
    <lineage>
        <taxon>Bacteria</taxon>
        <taxon>Pseudomonadati</taxon>
        <taxon>Pseudomonadota</taxon>
        <taxon>Alphaproteobacteria</taxon>
        <taxon>Caulobacterales</taxon>
        <taxon>Caulobacteraceae</taxon>
        <taxon>Phenylobacterium</taxon>
    </lineage>
</organism>
<evidence type="ECO:0000313" key="3">
    <source>
        <dbReference type="Proteomes" id="UP000622580"/>
    </source>
</evidence>
<dbReference type="Pfam" id="PF02470">
    <property type="entry name" value="MlaD"/>
    <property type="match status" value="1"/>
</dbReference>
<dbReference type="GO" id="GO:0005543">
    <property type="term" value="F:phospholipid binding"/>
    <property type="evidence" value="ECO:0007669"/>
    <property type="project" value="TreeGrafter"/>
</dbReference>
<dbReference type="Proteomes" id="UP000622580">
    <property type="component" value="Unassembled WGS sequence"/>
</dbReference>
<dbReference type="PANTHER" id="PTHR33371:SF4">
    <property type="entry name" value="INTERMEMBRANE PHOSPHOLIPID TRANSPORT SYSTEM BINDING PROTEIN MLAD"/>
    <property type="match status" value="1"/>
</dbReference>
<comment type="caution">
    <text evidence="2">The sequence shown here is derived from an EMBL/GenBank/DDBJ whole genome shotgun (WGS) entry which is preliminary data.</text>
</comment>
<reference evidence="2" key="1">
    <citation type="submission" date="2021-04" db="EMBL/GenBank/DDBJ databases">
        <title>Draft genome assembly of strain Phenylobacterium sp. 20VBR1 using MiniION and Illumina platforms.</title>
        <authorList>
            <person name="Thomas F.A."/>
            <person name="Krishnan K.P."/>
            <person name="Sinha R.K."/>
        </authorList>
    </citation>
    <scope>NUCLEOTIDE SEQUENCE</scope>
    <source>
        <strain evidence="2">20VBR1</strain>
    </source>
</reference>
<dbReference type="InterPro" id="IPR030970">
    <property type="entry name" value="ABC_MlaD"/>
</dbReference>
<dbReference type="GO" id="GO:0005548">
    <property type="term" value="F:phospholipid transporter activity"/>
    <property type="evidence" value="ECO:0007669"/>
    <property type="project" value="TreeGrafter"/>
</dbReference>
<dbReference type="AlphaFoldDB" id="A0A941D0K7"/>
<keyword evidence="3" id="KW-1185">Reference proteome</keyword>
<dbReference type="InterPro" id="IPR052336">
    <property type="entry name" value="MlaD_Phospholipid_Transporter"/>
</dbReference>
<dbReference type="InterPro" id="IPR003399">
    <property type="entry name" value="Mce/MlaD"/>
</dbReference>